<accession>A0A061RH90</accession>
<dbReference type="AlphaFoldDB" id="A0A061RH90"/>
<proteinExistence type="predicted"/>
<protein>
    <submittedName>
        <fullName evidence="1">Uncharacterized protein</fullName>
    </submittedName>
</protein>
<reference evidence="1" key="1">
    <citation type="submission" date="2014-05" db="EMBL/GenBank/DDBJ databases">
        <title>The transcriptome of the halophilic microalga Tetraselmis sp. GSL018 isolated from the Great Salt Lake, Utah.</title>
        <authorList>
            <person name="Jinkerson R.E."/>
            <person name="D'Adamo S."/>
            <person name="Posewitz M.C."/>
        </authorList>
    </citation>
    <scope>NUCLEOTIDE SEQUENCE</scope>
    <source>
        <strain evidence="1">GSL018</strain>
    </source>
</reference>
<evidence type="ECO:0000313" key="1">
    <source>
        <dbReference type="EMBL" id="JAC70045.1"/>
    </source>
</evidence>
<gene>
    <name evidence="1" type="ORF">TSPGSL018_4991</name>
</gene>
<dbReference type="EMBL" id="GBEZ01016183">
    <property type="protein sequence ID" value="JAC70045.1"/>
    <property type="molecule type" value="Transcribed_RNA"/>
</dbReference>
<sequence length="49" mass="5457">MKHKATLLTASHIFNGRRGLFLLQKSCVEGIGEISKSCVIHSWKSSSRN</sequence>
<organism evidence="1">
    <name type="scientific">Tetraselmis sp. GSL018</name>
    <dbReference type="NCBI Taxonomy" id="582737"/>
    <lineage>
        <taxon>Eukaryota</taxon>
        <taxon>Viridiplantae</taxon>
        <taxon>Chlorophyta</taxon>
        <taxon>core chlorophytes</taxon>
        <taxon>Chlorodendrophyceae</taxon>
        <taxon>Chlorodendrales</taxon>
        <taxon>Chlorodendraceae</taxon>
        <taxon>Tetraselmis</taxon>
    </lineage>
</organism>
<name>A0A061RH90_9CHLO</name>